<evidence type="ECO:0000313" key="6">
    <source>
        <dbReference type="EMBL" id="KAK4381795.1"/>
    </source>
</evidence>
<keyword evidence="2" id="KW-0853">WD repeat</keyword>
<comment type="similarity">
    <text evidence="4">Belongs to the WD repeat PROPPIN family.</text>
</comment>
<keyword evidence="7" id="KW-1185">Reference proteome</keyword>
<reference evidence="6" key="2">
    <citation type="journal article" date="2024" name="Plant">
        <title>Genomic evolution and insights into agronomic trait innovations of Sesamum species.</title>
        <authorList>
            <person name="Miao H."/>
            <person name="Wang L."/>
            <person name="Qu L."/>
            <person name="Liu H."/>
            <person name="Sun Y."/>
            <person name="Le M."/>
            <person name="Wang Q."/>
            <person name="Wei S."/>
            <person name="Zheng Y."/>
            <person name="Lin W."/>
            <person name="Duan Y."/>
            <person name="Cao H."/>
            <person name="Xiong S."/>
            <person name="Wang X."/>
            <person name="Wei L."/>
            <person name="Li C."/>
            <person name="Ma Q."/>
            <person name="Ju M."/>
            <person name="Zhao R."/>
            <person name="Li G."/>
            <person name="Mu C."/>
            <person name="Tian Q."/>
            <person name="Mei H."/>
            <person name="Zhang T."/>
            <person name="Gao T."/>
            <person name="Zhang H."/>
        </authorList>
    </citation>
    <scope>NUCLEOTIDE SEQUENCE</scope>
    <source>
        <strain evidence="6">K16</strain>
    </source>
</reference>
<evidence type="ECO:0000313" key="7">
    <source>
        <dbReference type="Proteomes" id="UP001289374"/>
    </source>
</evidence>
<dbReference type="InterPro" id="IPR015943">
    <property type="entry name" value="WD40/YVTN_repeat-like_dom_sf"/>
</dbReference>
<gene>
    <name evidence="6" type="ORF">Sango_2935200</name>
</gene>
<reference evidence="6" key="1">
    <citation type="submission" date="2020-06" db="EMBL/GenBank/DDBJ databases">
        <authorList>
            <person name="Li T."/>
            <person name="Hu X."/>
            <person name="Zhang T."/>
            <person name="Song X."/>
            <person name="Zhang H."/>
            <person name="Dai N."/>
            <person name="Sheng W."/>
            <person name="Hou X."/>
            <person name="Wei L."/>
        </authorList>
    </citation>
    <scope>NUCLEOTIDE SEQUENCE</scope>
    <source>
        <strain evidence="6">K16</strain>
        <tissue evidence="6">Leaf</tissue>
    </source>
</reference>
<dbReference type="Pfam" id="PF21032">
    <property type="entry name" value="PROPPIN"/>
    <property type="match status" value="1"/>
</dbReference>
<organism evidence="6 7">
    <name type="scientific">Sesamum angolense</name>
    <dbReference type="NCBI Taxonomy" id="2727404"/>
    <lineage>
        <taxon>Eukaryota</taxon>
        <taxon>Viridiplantae</taxon>
        <taxon>Streptophyta</taxon>
        <taxon>Embryophyta</taxon>
        <taxon>Tracheophyta</taxon>
        <taxon>Spermatophyta</taxon>
        <taxon>Magnoliopsida</taxon>
        <taxon>eudicotyledons</taxon>
        <taxon>Gunneridae</taxon>
        <taxon>Pentapetalae</taxon>
        <taxon>asterids</taxon>
        <taxon>lamiids</taxon>
        <taxon>Lamiales</taxon>
        <taxon>Pedaliaceae</taxon>
        <taxon>Sesamum</taxon>
    </lineage>
</organism>
<comment type="subcellular location">
    <subcellularLocation>
        <location evidence="1">Preautophagosomal structure membrane</location>
        <topology evidence="1">Peripheral membrane protein</topology>
    </subcellularLocation>
</comment>
<dbReference type="InterPro" id="IPR001680">
    <property type="entry name" value="WD40_rpt"/>
</dbReference>
<evidence type="ECO:0000256" key="2">
    <source>
        <dbReference type="ARBA" id="ARBA00022574"/>
    </source>
</evidence>
<dbReference type="AlphaFoldDB" id="A0AAE1T4Q5"/>
<dbReference type="Proteomes" id="UP001289374">
    <property type="component" value="Unassembled WGS sequence"/>
</dbReference>
<evidence type="ECO:0000256" key="4">
    <source>
        <dbReference type="ARBA" id="ARBA00025740"/>
    </source>
</evidence>
<keyword evidence="3" id="KW-0677">Repeat</keyword>
<evidence type="ECO:0000256" key="1">
    <source>
        <dbReference type="ARBA" id="ARBA00004623"/>
    </source>
</evidence>
<dbReference type="GO" id="GO:0034045">
    <property type="term" value="C:phagophore assembly site membrane"/>
    <property type="evidence" value="ECO:0007669"/>
    <property type="project" value="UniProtKB-SubCell"/>
</dbReference>
<proteinExistence type="inferred from homology"/>
<dbReference type="PANTHER" id="PTHR11227">
    <property type="entry name" value="WD-REPEAT PROTEIN INTERACTING WITH PHOSPHOINOSIDES WIPI -RELATED"/>
    <property type="match status" value="1"/>
</dbReference>
<name>A0AAE1T4Q5_9LAMI</name>
<dbReference type="InterPro" id="IPR048720">
    <property type="entry name" value="PROPPIN"/>
</dbReference>
<dbReference type="InterPro" id="IPR036322">
    <property type="entry name" value="WD40_repeat_dom_sf"/>
</dbReference>
<feature type="region of interest" description="Disordered" evidence="5">
    <location>
        <begin position="1"/>
        <end position="24"/>
    </location>
</feature>
<accession>A0AAE1T4Q5</accession>
<dbReference type="SMART" id="SM00320">
    <property type="entry name" value="WD40"/>
    <property type="match status" value="2"/>
</dbReference>
<evidence type="ECO:0000256" key="5">
    <source>
        <dbReference type="SAM" id="MobiDB-lite"/>
    </source>
</evidence>
<dbReference type="EMBL" id="JACGWL010000812">
    <property type="protein sequence ID" value="KAK4381795.1"/>
    <property type="molecule type" value="Genomic_DNA"/>
</dbReference>
<dbReference type="SUPFAM" id="SSF50978">
    <property type="entry name" value="WD40 repeat-like"/>
    <property type="match status" value="1"/>
</dbReference>
<protein>
    <submittedName>
        <fullName evidence="6">Autophagy-related protein 18a</fullName>
    </submittedName>
</protein>
<evidence type="ECO:0000256" key="3">
    <source>
        <dbReference type="ARBA" id="ARBA00022737"/>
    </source>
</evidence>
<sequence>MASPSTAAGLTIRNPRNPDATPPPSILHLSFDQEGDSFAVGTTHGFMVFNTDPFVRAFHQDFSKNGQGGGVGVVQRIAATNKFAVVGGGVGQELSRDTIVIWDNLVGQFTGELYFGSEVKSVRLRWDRIVAVTMHSVSVYDQKDLELLHEIETGPNPKGLCEISPWGRMVLVCLGSDKGEVRVEVEHYGLSTSRLIKAHNSDVACVALSNDGRLLATASTKGTLVRVFDTSDGRLLQELRRGSEEAEIHSLCFSSDAEWLAVSSNKGTIHVFSLDTGSGSSVTNGSQEAEPKNSSFPHLSSFKGILPKYFSSEWSMAQFCVPEDIKHIVAFGHQKNTVLIIGMNGRFYRCKFDPIGGGEMTQMDCRNFLQPLDSEYIIL</sequence>
<dbReference type="Gene3D" id="2.130.10.10">
    <property type="entry name" value="YVTN repeat-like/Quinoprotein amine dehydrogenase"/>
    <property type="match status" value="1"/>
</dbReference>
<comment type="caution">
    <text evidence="6">The sequence shown here is derived from an EMBL/GenBank/DDBJ whole genome shotgun (WGS) entry which is preliminary data.</text>
</comment>